<keyword evidence="2" id="KW-1185">Reference proteome</keyword>
<sequence>MDIQNHFYGHSAVLAGYAGLRAPRHIPGLYQHGWTPVTPLRTHFADLAHAAPPGSLFVWSHDSRGWTERESRMETGFSSTPIGAAALYLARHVEQSGMLPERSIESVVFPFHGTRLVSVEGDQAGFAREVFEREGSAVVCMHVDDMQKPEIVKAWKDAGHVITTAGERRDPLFLARVMWLVMSAKKIVSNRLATALLYASAVDTPVHIYGPHFQIAGIQETSSEEYLRELWPEFYEDEPSTSQLRKIAEQELGEAYLRSPHELRQVLGWDGRNPRPFIDYWLRSPLAKAEAILGIRDRKVGPLVNEVEVSPFQFFKNPFEHLPGVLPRTASTTLVAPSLDRG</sequence>
<comment type="caution">
    <text evidence="1">The sequence shown here is derived from an EMBL/GenBank/DDBJ whole genome shotgun (WGS) entry which is preliminary data.</text>
</comment>
<evidence type="ECO:0000313" key="1">
    <source>
        <dbReference type="EMBL" id="MCH6469668.1"/>
    </source>
</evidence>
<dbReference type="RefSeq" id="WP_241053085.1">
    <property type="nucleotide sequence ID" value="NZ_JAKZBV010000001.1"/>
</dbReference>
<reference evidence="1 2" key="1">
    <citation type="submission" date="2022-03" db="EMBL/GenBank/DDBJ databases">
        <title>Sinomonas sp. isolated from a soil.</title>
        <authorList>
            <person name="Han J."/>
            <person name="Kim D.-U."/>
        </authorList>
    </citation>
    <scope>NUCLEOTIDE SEQUENCE [LARGE SCALE GENOMIC DNA]</scope>
    <source>
        <strain evidence="1 2">5-5</strain>
    </source>
</reference>
<dbReference type="Proteomes" id="UP001202922">
    <property type="component" value="Unassembled WGS sequence"/>
</dbReference>
<proteinExistence type="predicted"/>
<organism evidence="1 2">
    <name type="scientific">Sinomonas terrae</name>
    <dbReference type="NCBI Taxonomy" id="2908838"/>
    <lineage>
        <taxon>Bacteria</taxon>
        <taxon>Bacillati</taxon>
        <taxon>Actinomycetota</taxon>
        <taxon>Actinomycetes</taxon>
        <taxon>Micrococcales</taxon>
        <taxon>Micrococcaceae</taxon>
        <taxon>Sinomonas</taxon>
    </lineage>
</organism>
<evidence type="ECO:0000313" key="2">
    <source>
        <dbReference type="Proteomes" id="UP001202922"/>
    </source>
</evidence>
<dbReference type="EMBL" id="JAKZBV010000001">
    <property type="protein sequence ID" value="MCH6469668.1"/>
    <property type="molecule type" value="Genomic_DNA"/>
</dbReference>
<name>A0ABS9TYZ7_9MICC</name>
<accession>A0ABS9TYZ7</accession>
<gene>
    <name evidence="1" type="ORF">L0M17_06650</name>
</gene>
<protein>
    <submittedName>
        <fullName evidence="1">Uncharacterized protein</fullName>
    </submittedName>
</protein>